<comment type="similarity">
    <text evidence="2">Belongs to the fimbrial protein family.</text>
</comment>
<evidence type="ECO:0000313" key="6">
    <source>
        <dbReference type="Proteomes" id="UP000644140"/>
    </source>
</evidence>
<dbReference type="GO" id="GO:0043709">
    <property type="term" value="P:cell adhesion involved in single-species biofilm formation"/>
    <property type="evidence" value="ECO:0007669"/>
    <property type="project" value="TreeGrafter"/>
</dbReference>
<name>A0A0A8TKX6_ACIBZ</name>
<dbReference type="InterPro" id="IPR036937">
    <property type="entry name" value="Adhesion_dom_fimbrial_sf"/>
</dbReference>
<dbReference type="AlphaFoldDB" id="A0A0A8TKX6"/>
<accession>A0A0A8TKX6</accession>
<dbReference type="PANTHER" id="PTHR33420:SF3">
    <property type="entry name" value="FIMBRIAL SUBUNIT ELFA"/>
    <property type="match status" value="1"/>
</dbReference>
<sequence>MKSLSLSTVSALVLGLACTHTFAVDGTITVNGVVTDSTCTLTGSGPGTAGSKNIIVTLDTVPTSTFTTANQSAATKSFDLQLKNGAGTGGCDAATNKALKGLFLETAAAADYDATEKTALVNKSTDASSAKPVFIQILTDADTPVDYSQAWGTQAKSAITGLAADGTGTATMTYKARYFTKTGSVDAQNVTATVNYTLQYN</sequence>
<gene>
    <name evidence="5" type="ORF">I9054_015185</name>
</gene>
<comment type="subcellular location">
    <subcellularLocation>
        <location evidence="1">Fimbrium</location>
    </subcellularLocation>
</comment>
<dbReference type="Proteomes" id="UP000644140">
    <property type="component" value="Chromosome"/>
</dbReference>
<evidence type="ECO:0000313" key="5">
    <source>
        <dbReference type="EMBL" id="UUN96711.1"/>
    </source>
</evidence>
<dbReference type="RefSeq" id="WP_005030545.1">
    <property type="nucleotide sequence ID" value="NZ_BBLJ01000061.1"/>
</dbReference>
<protein>
    <submittedName>
        <fullName evidence="5">Uncharacterized protein</fullName>
    </submittedName>
</protein>
<evidence type="ECO:0000256" key="1">
    <source>
        <dbReference type="ARBA" id="ARBA00004561"/>
    </source>
</evidence>
<dbReference type="SUPFAM" id="SSF49401">
    <property type="entry name" value="Bacterial adhesins"/>
    <property type="match status" value="1"/>
</dbReference>
<dbReference type="STRING" id="106648.GCA_000753985_00336"/>
<dbReference type="InterPro" id="IPR008966">
    <property type="entry name" value="Adhesion_dom_sf"/>
</dbReference>
<proteinExistence type="inferred from homology"/>
<reference evidence="5" key="1">
    <citation type="submission" date="2022-02" db="EMBL/GenBank/DDBJ databases">
        <title>Characterization of Tn125 harboring carbapenem-resistant Acinetobacter bereziniae clinical isolates.</title>
        <authorList>
            <person name="Wong N.-K."/>
            <person name="Pan Q."/>
        </authorList>
    </citation>
    <scope>NUCLEOTIDE SEQUENCE</scope>
    <source>
        <strain evidence="5">GD03393</strain>
    </source>
</reference>
<evidence type="ECO:0000256" key="2">
    <source>
        <dbReference type="ARBA" id="ARBA00006671"/>
    </source>
</evidence>
<keyword evidence="3" id="KW-0732">Signal</keyword>
<evidence type="ECO:0000256" key="4">
    <source>
        <dbReference type="ARBA" id="ARBA00023263"/>
    </source>
</evidence>
<dbReference type="Gene3D" id="2.60.40.1090">
    <property type="entry name" value="Fimbrial-type adhesion domain"/>
    <property type="match status" value="1"/>
</dbReference>
<dbReference type="PANTHER" id="PTHR33420">
    <property type="entry name" value="FIMBRIAL SUBUNIT ELFA-RELATED"/>
    <property type="match status" value="1"/>
</dbReference>
<dbReference type="GeneID" id="69461580"/>
<dbReference type="GO" id="GO:0009289">
    <property type="term" value="C:pilus"/>
    <property type="evidence" value="ECO:0007669"/>
    <property type="project" value="UniProtKB-SubCell"/>
</dbReference>
<keyword evidence="4" id="KW-0281">Fimbrium</keyword>
<dbReference type="eggNOG" id="COG3539">
    <property type="taxonomic scope" value="Bacteria"/>
</dbReference>
<organism evidence="5 6">
    <name type="scientific">Acinetobacter bereziniae</name>
    <name type="common">Acinetobacter genomosp. 10</name>
    <dbReference type="NCBI Taxonomy" id="106648"/>
    <lineage>
        <taxon>Bacteria</taxon>
        <taxon>Pseudomonadati</taxon>
        <taxon>Pseudomonadota</taxon>
        <taxon>Gammaproteobacteria</taxon>
        <taxon>Moraxellales</taxon>
        <taxon>Moraxellaceae</taxon>
        <taxon>Acinetobacter</taxon>
    </lineage>
</organism>
<evidence type="ECO:0000256" key="3">
    <source>
        <dbReference type="ARBA" id="ARBA00022729"/>
    </source>
</evidence>
<dbReference type="PROSITE" id="PS51257">
    <property type="entry name" value="PROKAR_LIPOPROTEIN"/>
    <property type="match status" value="1"/>
</dbReference>
<dbReference type="EMBL" id="CP092085">
    <property type="protein sequence ID" value="UUN96711.1"/>
    <property type="molecule type" value="Genomic_DNA"/>
</dbReference>
<dbReference type="InterPro" id="IPR050263">
    <property type="entry name" value="Bact_Fimbrial_Adh_Pro"/>
</dbReference>